<protein>
    <recommendedName>
        <fullName evidence="3">GGDEF domain-containing protein</fullName>
    </recommendedName>
</protein>
<keyword evidence="1" id="KW-0802">TPR repeat</keyword>
<name>A0A660SNK7_UNCT6</name>
<feature type="repeat" description="TPR" evidence="1">
    <location>
        <begin position="744"/>
        <end position="777"/>
    </location>
</feature>
<comment type="caution">
    <text evidence="4">The sequence shown here is derived from an EMBL/GenBank/DDBJ whole genome shotgun (WGS) entry which is preliminary data.</text>
</comment>
<dbReference type="Pfam" id="PF13181">
    <property type="entry name" value="TPR_8"/>
    <property type="match status" value="1"/>
</dbReference>
<dbReference type="Gene3D" id="3.40.50.300">
    <property type="entry name" value="P-loop containing nucleotide triphosphate hydrolases"/>
    <property type="match status" value="1"/>
</dbReference>
<dbReference type="SMART" id="SM00028">
    <property type="entry name" value="TPR"/>
    <property type="match status" value="10"/>
</dbReference>
<dbReference type="PANTHER" id="PTHR10098:SF108">
    <property type="entry name" value="TETRATRICOPEPTIDE REPEAT PROTEIN 28"/>
    <property type="match status" value="1"/>
</dbReference>
<evidence type="ECO:0000313" key="5">
    <source>
        <dbReference type="Proteomes" id="UP000271125"/>
    </source>
</evidence>
<organism evidence="4 5">
    <name type="scientific">candidate division TA06 bacterium</name>
    <dbReference type="NCBI Taxonomy" id="2250710"/>
    <lineage>
        <taxon>Bacteria</taxon>
        <taxon>Bacteria division TA06</taxon>
    </lineage>
</organism>
<feature type="repeat" description="TPR" evidence="1">
    <location>
        <begin position="864"/>
        <end position="897"/>
    </location>
</feature>
<dbReference type="InterPro" id="IPR029787">
    <property type="entry name" value="Nucleotide_cyclase"/>
</dbReference>
<dbReference type="PANTHER" id="PTHR10098">
    <property type="entry name" value="RAPSYN-RELATED"/>
    <property type="match status" value="1"/>
</dbReference>
<keyword evidence="2" id="KW-0175">Coiled coil</keyword>
<sequence length="1109" mass="127861">MSKIGNEYIDDLTGLYNRRYLNINTHKKIEQAKHKELPLSILIIDLDHFKNVNDAYGHSRGDAVLKEFSKFLYTLLRSDDTIFRYGGDEFVCILLNTDYKQAERFSHRLIEMCRGRKFSKIRLTLSVGIASFPRDAKRWQSLFDIADRNLYSAKHHGRDRIGVFEVESKRLNIPTAEIVGRDEETGRVKEFVTPIFKGKGGAVCISGEIGVGKTRLVQEIVKDTDFHNIQFLSSSLSTTTRSISYYPFREIARAIIEDCGMGFIKDSIPRAYQIELMKIIPELSSRIEESGHIYMVDKFRLFEGVRKFLECRASDVPLFICLDNVHWADDASLDLLYYLVRTLRDTPVYFFLVYRIEEAREGSFQDVLGLMSREGLYKRVELESLKKPDVARILSFILDCNPPSELTEYIIKETGGNPFFIEELMKSLKANDALLWNKEEWTFKKDRKVIIPYSVEGVVERKLGIIGDESYNLLEYGAVIGRKFDFNLLQDITGMNEGHLFDLMDGVVKVRLLKELGGEHYYFSKDIIRGIIYGNIGGTKLKRYHQKIGEKLLNFYKGRIEEIVEELAYHFYKGGDHKNAIEYSMIAGDRAKDAYANQDAIRFYSMAIDCLSKDRTEGEETKWIKCLNKRSKVLNLTGDNEKAIVDLEEAIERAREIGNKKEEADSFFEISNIYIYISEYKVSFKMANLAMSIYKEIRDSKGEVRTLNTIGNIHWYLSEYSKALKFYQNSLKKAEEINDRKSNAKSINNIGVTYDSLGEYQKALKYHNHSLKIYKDIDDRAGEAKSYNNIGVIYDNLGEYSKALGYYQRSLKIIKLIGGRSNEATILNNIAIIYNNLGKYNKALKFHKHSLEIKRETRNHRGEAVSLNNIGRIYCDLGNYKKALENYKCSLTIRKEINDHKSIEETFNSMGAVNYYLGNYSKSMNLYRHSLKIAKEIGDCQTEISNLLGIGIVFIERNDFSAAEKNYDMAFSIAKNIKFKMGIADAYIGHTLLNLERNNLIEVRKGIKHILSLSKELGTIEIKATALCLSGRLYTKEKKWNKAESSFKEAKSIFKKLKRKYEIAKVYYYLGLMFKELGDKISAEEYYAKAKTIFKSIGAKGWIKKLKVK</sequence>
<feature type="repeat" description="TPR" evidence="1">
    <location>
        <begin position="784"/>
        <end position="817"/>
    </location>
</feature>
<evidence type="ECO:0000259" key="3">
    <source>
        <dbReference type="PROSITE" id="PS50887"/>
    </source>
</evidence>
<dbReference type="PROSITE" id="PS50293">
    <property type="entry name" value="TPR_REGION"/>
    <property type="match status" value="1"/>
</dbReference>
<dbReference type="InterPro" id="IPR019734">
    <property type="entry name" value="TPR_rpt"/>
</dbReference>
<feature type="repeat" description="TPR" evidence="1">
    <location>
        <begin position="824"/>
        <end position="857"/>
    </location>
</feature>
<dbReference type="Pfam" id="PF00990">
    <property type="entry name" value="GGDEF"/>
    <property type="match status" value="1"/>
</dbReference>
<dbReference type="Pfam" id="PF13424">
    <property type="entry name" value="TPR_12"/>
    <property type="match status" value="3"/>
</dbReference>
<dbReference type="PROSITE" id="PS50005">
    <property type="entry name" value="TPR"/>
    <property type="match status" value="4"/>
</dbReference>
<dbReference type="NCBIfam" id="TIGR00254">
    <property type="entry name" value="GGDEF"/>
    <property type="match status" value="1"/>
</dbReference>
<dbReference type="InterPro" id="IPR011990">
    <property type="entry name" value="TPR-like_helical_dom_sf"/>
</dbReference>
<dbReference type="Gene3D" id="3.30.70.270">
    <property type="match status" value="1"/>
</dbReference>
<dbReference type="SUPFAM" id="SSF48452">
    <property type="entry name" value="TPR-like"/>
    <property type="match status" value="4"/>
</dbReference>
<evidence type="ECO:0000313" key="4">
    <source>
        <dbReference type="EMBL" id="RKX72303.1"/>
    </source>
</evidence>
<gene>
    <name evidence="4" type="ORF">DRP43_01100</name>
</gene>
<dbReference type="EMBL" id="QNBD01000031">
    <property type="protein sequence ID" value="RKX72303.1"/>
    <property type="molecule type" value="Genomic_DNA"/>
</dbReference>
<proteinExistence type="predicted"/>
<dbReference type="Pfam" id="PF13191">
    <property type="entry name" value="AAA_16"/>
    <property type="match status" value="1"/>
</dbReference>
<dbReference type="SUPFAM" id="SSF55073">
    <property type="entry name" value="Nucleotide cyclase"/>
    <property type="match status" value="1"/>
</dbReference>
<evidence type="ECO:0000256" key="2">
    <source>
        <dbReference type="SAM" id="Coils"/>
    </source>
</evidence>
<dbReference type="SUPFAM" id="SSF52540">
    <property type="entry name" value="P-loop containing nucleoside triphosphate hydrolases"/>
    <property type="match status" value="1"/>
</dbReference>
<dbReference type="InterPro" id="IPR027417">
    <property type="entry name" value="P-loop_NTPase"/>
</dbReference>
<dbReference type="CDD" id="cd01949">
    <property type="entry name" value="GGDEF"/>
    <property type="match status" value="1"/>
</dbReference>
<reference evidence="4 5" key="1">
    <citation type="submission" date="2018-06" db="EMBL/GenBank/DDBJ databases">
        <title>Extensive metabolic versatility and redundancy in microbially diverse, dynamic hydrothermal sediments.</title>
        <authorList>
            <person name="Dombrowski N."/>
            <person name="Teske A."/>
            <person name="Baker B.J."/>
        </authorList>
    </citation>
    <scope>NUCLEOTIDE SEQUENCE [LARGE SCALE GENOMIC DNA]</scope>
    <source>
        <strain evidence="4">B10_G13</strain>
    </source>
</reference>
<accession>A0A660SNK7</accession>
<dbReference type="Proteomes" id="UP000271125">
    <property type="component" value="Unassembled WGS sequence"/>
</dbReference>
<feature type="domain" description="GGDEF" evidence="3">
    <location>
        <begin position="37"/>
        <end position="166"/>
    </location>
</feature>
<dbReference type="PROSITE" id="PS50887">
    <property type="entry name" value="GGDEF"/>
    <property type="match status" value="1"/>
</dbReference>
<dbReference type="InterPro" id="IPR043128">
    <property type="entry name" value="Rev_trsase/Diguanyl_cyclase"/>
</dbReference>
<feature type="coiled-coil region" evidence="2">
    <location>
        <begin position="717"/>
        <end position="744"/>
    </location>
</feature>
<evidence type="ECO:0000256" key="1">
    <source>
        <dbReference type="PROSITE-ProRule" id="PRU00339"/>
    </source>
</evidence>
<dbReference type="FunFam" id="3.30.70.270:FF:000001">
    <property type="entry name" value="Diguanylate cyclase domain protein"/>
    <property type="match status" value="1"/>
</dbReference>
<dbReference type="AlphaFoldDB" id="A0A660SNK7"/>
<dbReference type="InterPro" id="IPR000160">
    <property type="entry name" value="GGDEF_dom"/>
</dbReference>
<dbReference type="InterPro" id="IPR041664">
    <property type="entry name" value="AAA_16"/>
</dbReference>
<dbReference type="SMART" id="SM00267">
    <property type="entry name" value="GGDEF"/>
    <property type="match status" value="1"/>
</dbReference>
<dbReference type="Gene3D" id="1.25.40.10">
    <property type="entry name" value="Tetratricopeptide repeat domain"/>
    <property type="match status" value="3"/>
</dbReference>